<dbReference type="EC" id="5.4.99.5" evidence="2"/>
<protein>
    <recommendedName>
        <fullName evidence="2">chorismate mutase</fullName>
        <ecNumber evidence="2">5.4.99.5</ecNumber>
    </recommendedName>
</protein>
<keyword evidence="4" id="KW-0057">Aromatic amino acid biosynthesis</keyword>
<dbReference type="GO" id="GO:0004106">
    <property type="term" value="F:chorismate mutase activity"/>
    <property type="evidence" value="ECO:0007669"/>
    <property type="project" value="UniProtKB-EC"/>
</dbReference>
<dbReference type="PROSITE" id="PS51169">
    <property type="entry name" value="CHORISMATE_MUT_3"/>
    <property type="match status" value="1"/>
</dbReference>
<dbReference type="AlphaFoldDB" id="A0AAF0FAY3"/>
<dbReference type="Proteomes" id="UP001214628">
    <property type="component" value="Chromosome 1"/>
</dbReference>
<evidence type="ECO:0000313" key="7">
    <source>
        <dbReference type="EMBL" id="WFD41618.1"/>
    </source>
</evidence>
<evidence type="ECO:0000313" key="8">
    <source>
        <dbReference type="Proteomes" id="UP001214628"/>
    </source>
</evidence>
<keyword evidence="4" id="KW-0028">Amino-acid biosynthesis</keyword>
<organism evidence="7 8">
    <name type="scientific">Malassezia psittaci</name>
    <dbReference type="NCBI Taxonomy" id="1821823"/>
    <lineage>
        <taxon>Eukaryota</taxon>
        <taxon>Fungi</taxon>
        <taxon>Dikarya</taxon>
        <taxon>Basidiomycota</taxon>
        <taxon>Ustilaginomycotina</taxon>
        <taxon>Malasseziomycetes</taxon>
        <taxon>Malasseziales</taxon>
        <taxon>Malasseziaceae</taxon>
        <taxon>Malassezia</taxon>
    </lineage>
</organism>
<comment type="catalytic activity">
    <reaction evidence="6">
        <text>chorismate = prephenate</text>
        <dbReference type="Rhea" id="RHEA:13897"/>
        <dbReference type="ChEBI" id="CHEBI:29748"/>
        <dbReference type="ChEBI" id="CHEBI:29934"/>
        <dbReference type="EC" id="5.4.99.5"/>
    </reaction>
    <physiologicalReaction direction="left-to-right" evidence="6">
        <dbReference type="Rhea" id="RHEA:13898"/>
    </physiologicalReaction>
</comment>
<keyword evidence="8" id="KW-1185">Reference proteome</keyword>
<dbReference type="InterPro" id="IPR008238">
    <property type="entry name" value="Chorismate_mutase_AroQ_euk"/>
</dbReference>
<evidence type="ECO:0000256" key="5">
    <source>
        <dbReference type="ARBA" id="ARBA00023235"/>
    </source>
</evidence>
<dbReference type="PANTHER" id="PTHR21145">
    <property type="entry name" value="CHORISMATE MUTASE"/>
    <property type="match status" value="1"/>
</dbReference>
<dbReference type="EMBL" id="CP118375">
    <property type="protein sequence ID" value="WFD41618.1"/>
    <property type="molecule type" value="Genomic_DNA"/>
</dbReference>
<evidence type="ECO:0000256" key="6">
    <source>
        <dbReference type="ARBA" id="ARBA00023979"/>
    </source>
</evidence>
<evidence type="ECO:0000256" key="4">
    <source>
        <dbReference type="ARBA" id="ARBA00023222"/>
    </source>
</evidence>
<dbReference type="InterPro" id="IPR036263">
    <property type="entry name" value="Chorismate_II_sf"/>
</dbReference>
<dbReference type="GO" id="GO:0009094">
    <property type="term" value="P:L-phenylalanine biosynthetic process"/>
    <property type="evidence" value="ECO:0007669"/>
    <property type="project" value="UniProtKB-KW"/>
</dbReference>
<accession>A0AAF0FAY3</accession>
<keyword evidence="3" id="KW-0963">Cytoplasm</keyword>
<keyword evidence="5 7" id="KW-0413">Isomerase</keyword>
<evidence type="ECO:0000256" key="1">
    <source>
        <dbReference type="ARBA" id="ARBA00004496"/>
    </source>
</evidence>
<dbReference type="SUPFAM" id="SSF48600">
    <property type="entry name" value="Chorismate mutase II"/>
    <property type="match status" value="1"/>
</dbReference>
<name>A0AAF0FAY3_9BASI</name>
<gene>
    <name evidence="7" type="primary">ARO7</name>
    <name evidence="7" type="ORF">MPSI1_000249</name>
</gene>
<dbReference type="NCBIfam" id="TIGR01802">
    <property type="entry name" value="CM_pl-yst"/>
    <property type="match status" value="1"/>
</dbReference>
<proteinExistence type="predicted"/>
<dbReference type="PANTHER" id="PTHR21145:SF12">
    <property type="entry name" value="CHORISMATE MUTASE"/>
    <property type="match status" value="1"/>
</dbReference>
<reference evidence="7" key="1">
    <citation type="submission" date="2023-02" db="EMBL/GenBank/DDBJ databases">
        <title>Mating type loci evolution in Malassezia.</title>
        <authorList>
            <person name="Coelho M.A."/>
        </authorList>
    </citation>
    <scope>NUCLEOTIDE SEQUENCE</scope>
    <source>
        <strain evidence="7">CBS 14136</strain>
    </source>
</reference>
<dbReference type="InterPro" id="IPR037039">
    <property type="entry name" value="CM_AroQ_sf_eucaryotic"/>
</dbReference>
<dbReference type="GO" id="GO:0005737">
    <property type="term" value="C:cytoplasm"/>
    <property type="evidence" value="ECO:0007669"/>
    <property type="project" value="UniProtKB-SubCell"/>
</dbReference>
<comment type="subcellular location">
    <subcellularLocation>
        <location evidence="1">Cytoplasm</location>
    </subcellularLocation>
</comment>
<dbReference type="Gene3D" id="1.10.590.10">
    <property type="entry name" value="Chorismate mutase, AroQ class superfamily, eukaryotic"/>
    <property type="match status" value="1"/>
</dbReference>
<evidence type="ECO:0000256" key="3">
    <source>
        <dbReference type="ARBA" id="ARBA00022490"/>
    </source>
</evidence>
<evidence type="ECO:0000256" key="2">
    <source>
        <dbReference type="ARBA" id="ARBA00012404"/>
    </source>
</evidence>
<sequence length="299" mass="34751">MVSADSINFHNATAKDILSLEKIRATLQRMEESIVFRLIERAQFAHNQRMYQKGEFPELEEKEKWTGTWLGWNLKEVEASHANFRPDEYPFTPQDSMPSPILKPVDYPELLHPHHVNVSNTVLQFYTEDIVPRITARKDRVCASTDLRVETTDSMDPALFATSRHSVQSIDAFTLVRYVSNLGMFVSESKFRDDPAAFVPHIQSGNREALANLITKPAVEEMLLKRVAQKAEIYGQNLDGDMAKDDDLRKIQSQEVIRLYKQFIIPLTKEVEIDYLLERFVQRLIQAKWSQHRTDRRFL</sequence>
<dbReference type="GO" id="GO:0046417">
    <property type="term" value="P:chorismate metabolic process"/>
    <property type="evidence" value="ECO:0007669"/>
    <property type="project" value="InterPro"/>
</dbReference>
<keyword evidence="4" id="KW-0584">Phenylalanine biosynthesis</keyword>